<organism evidence="2 3">
    <name type="scientific">Vitis vinifera</name>
    <name type="common">Grape</name>
    <dbReference type="NCBI Taxonomy" id="29760"/>
    <lineage>
        <taxon>Eukaryota</taxon>
        <taxon>Viridiplantae</taxon>
        <taxon>Streptophyta</taxon>
        <taxon>Embryophyta</taxon>
        <taxon>Tracheophyta</taxon>
        <taxon>Spermatophyta</taxon>
        <taxon>Magnoliopsida</taxon>
        <taxon>eudicotyledons</taxon>
        <taxon>Gunneridae</taxon>
        <taxon>Pentapetalae</taxon>
        <taxon>rosids</taxon>
        <taxon>Vitales</taxon>
        <taxon>Vitaceae</taxon>
        <taxon>Viteae</taxon>
        <taxon>Vitis</taxon>
    </lineage>
</organism>
<gene>
    <name evidence="2" type="ORF">CK203_045843</name>
</gene>
<reference evidence="2 3" key="1">
    <citation type="journal article" date="2018" name="PLoS Genet.">
        <title>Population sequencing reveals clonal diversity and ancestral inbreeding in the grapevine cultivar Chardonnay.</title>
        <authorList>
            <person name="Roach M.J."/>
            <person name="Johnson D.L."/>
            <person name="Bohlmann J."/>
            <person name="van Vuuren H.J."/>
            <person name="Jones S.J."/>
            <person name="Pretorius I.S."/>
            <person name="Schmidt S.A."/>
            <person name="Borneman A.R."/>
        </authorList>
    </citation>
    <scope>NUCLEOTIDE SEQUENCE [LARGE SCALE GENOMIC DNA]</scope>
    <source>
        <strain evidence="3">cv. Chardonnay</strain>
        <tissue evidence="2">Leaf</tissue>
    </source>
</reference>
<comment type="caution">
    <text evidence="2">The sequence shown here is derived from an EMBL/GenBank/DDBJ whole genome shotgun (WGS) entry which is preliminary data.</text>
</comment>
<dbReference type="AlphaFoldDB" id="A0A438FM48"/>
<name>A0A438FM48_VITVI</name>
<feature type="region of interest" description="Disordered" evidence="1">
    <location>
        <begin position="54"/>
        <end position="73"/>
    </location>
</feature>
<evidence type="ECO:0000256" key="1">
    <source>
        <dbReference type="SAM" id="MobiDB-lite"/>
    </source>
</evidence>
<evidence type="ECO:0000313" key="3">
    <source>
        <dbReference type="Proteomes" id="UP000288805"/>
    </source>
</evidence>
<feature type="compositionally biased region" description="Basic residues" evidence="1">
    <location>
        <begin position="54"/>
        <end position="70"/>
    </location>
</feature>
<proteinExistence type="predicted"/>
<dbReference type="Proteomes" id="UP000288805">
    <property type="component" value="Unassembled WGS sequence"/>
</dbReference>
<dbReference type="EMBL" id="QGNW01000843">
    <property type="protein sequence ID" value="RVW61053.1"/>
    <property type="molecule type" value="Genomic_DNA"/>
</dbReference>
<evidence type="ECO:0000313" key="2">
    <source>
        <dbReference type="EMBL" id="RVW61053.1"/>
    </source>
</evidence>
<sequence>MMICCLLSVPSDDEWLVEKEDENQEGRNILRIDDDLDVDLFRENKEVEVHRAKIRRKQGNKGKSSTKSKAKGGGSYTMLGSSLAWLGSDFGWCLGQMRHLPIYRHLRKSLEPWKVTKRTPCCCAITAILVPHHCRRLSIVILHYVSLLRTTRDFPPFLIVLEFLLSPLAIAIAVGLGSHRHCLVNSQRKPRNTWEKCWKLHGKPTTSNKEWGYNGGQQRDNAKLDNESFDCDGENSIKEDKDQDSYLIGSFFIHLPIVSGPMYDLTSVPYFFEFKSSNPASVPLFFEPESSQLELVPEYRMVDKVYSRKKVAVPKLIRVQESELAFGNEVIVCHPSSQTELEL</sequence>
<protein>
    <submittedName>
        <fullName evidence="2">Uncharacterized protein</fullName>
    </submittedName>
</protein>
<accession>A0A438FM48</accession>